<reference evidence="5" key="1">
    <citation type="submission" date="2021-02" db="EMBL/GenBank/DDBJ databases">
        <title>First Annotated Genome of the Yellow-green Alga Tribonema minus.</title>
        <authorList>
            <person name="Mahan K.M."/>
        </authorList>
    </citation>
    <scope>NUCLEOTIDE SEQUENCE</scope>
    <source>
        <strain evidence="5">UTEX B ZZ1240</strain>
    </source>
</reference>
<accession>A0A835YSH7</accession>
<organism evidence="5 6">
    <name type="scientific">Tribonema minus</name>
    <dbReference type="NCBI Taxonomy" id="303371"/>
    <lineage>
        <taxon>Eukaryota</taxon>
        <taxon>Sar</taxon>
        <taxon>Stramenopiles</taxon>
        <taxon>Ochrophyta</taxon>
        <taxon>PX clade</taxon>
        <taxon>Xanthophyceae</taxon>
        <taxon>Tribonematales</taxon>
        <taxon>Tribonemataceae</taxon>
        <taxon>Tribonema</taxon>
    </lineage>
</organism>
<dbReference type="Pfam" id="PF00249">
    <property type="entry name" value="Myb_DNA-binding"/>
    <property type="match status" value="1"/>
</dbReference>
<dbReference type="Gene3D" id="1.10.10.60">
    <property type="entry name" value="Homeodomain-like"/>
    <property type="match status" value="3"/>
</dbReference>
<dbReference type="CDD" id="cd00167">
    <property type="entry name" value="SANT"/>
    <property type="match status" value="3"/>
</dbReference>
<dbReference type="GO" id="GO:0000978">
    <property type="term" value="F:RNA polymerase II cis-regulatory region sequence-specific DNA binding"/>
    <property type="evidence" value="ECO:0007669"/>
    <property type="project" value="TreeGrafter"/>
</dbReference>
<keyword evidence="5" id="KW-0371">Homeobox</keyword>
<dbReference type="GO" id="GO:0000981">
    <property type="term" value="F:DNA-binding transcription factor activity, RNA polymerase II-specific"/>
    <property type="evidence" value="ECO:0007669"/>
    <property type="project" value="TreeGrafter"/>
</dbReference>
<evidence type="ECO:0000313" key="5">
    <source>
        <dbReference type="EMBL" id="KAG5175728.1"/>
    </source>
</evidence>
<feature type="non-terminal residue" evidence="5">
    <location>
        <position position="154"/>
    </location>
</feature>
<keyword evidence="6" id="KW-1185">Reference proteome</keyword>
<dbReference type="FunFam" id="1.10.10.60:FF:000010">
    <property type="entry name" value="Transcriptional activator Myb isoform A"/>
    <property type="match status" value="1"/>
</dbReference>
<feature type="domain" description="Myb-like" evidence="3">
    <location>
        <begin position="57"/>
        <end position="101"/>
    </location>
</feature>
<dbReference type="SMART" id="SM00717">
    <property type="entry name" value="SANT"/>
    <property type="match status" value="3"/>
</dbReference>
<name>A0A835YSH7_9STRA</name>
<dbReference type="SUPFAM" id="SSF46689">
    <property type="entry name" value="Homeodomain-like"/>
    <property type="match status" value="2"/>
</dbReference>
<evidence type="ECO:0000259" key="3">
    <source>
        <dbReference type="PROSITE" id="PS50090"/>
    </source>
</evidence>
<dbReference type="Proteomes" id="UP000664859">
    <property type="component" value="Unassembled WGS sequence"/>
</dbReference>
<dbReference type="InterPro" id="IPR001005">
    <property type="entry name" value="SANT/Myb"/>
</dbReference>
<feature type="domain" description="Myb-like" evidence="3">
    <location>
        <begin position="102"/>
        <end position="152"/>
    </location>
</feature>
<dbReference type="InterPro" id="IPR009057">
    <property type="entry name" value="Homeodomain-like_sf"/>
</dbReference>
<dbReference type="PANTHER" id="PTHR45614">
    <property type="entry name" value="MYB PROTEIN-RELATED"/>
    <property type="match status" value="1"/>
</dbReference>
<dbReference type="GO" id="GO:0005634">
    <property type="term" value="C:nucleus"/>
    <property type="evidence" value="ECO:0007669"/>
    <property type="project" value="TreeGrafter"/>
</dbReference>
<sequence length="154" mass="17472">WSPLESERLRVLAEAPGGGGWGDIARQLGGGRTEASCRARWGEMCDARAREGRAGVGSWSPEEDEKLRTLVGMFGAKWAQICMHMPGRVGKQCRERYLNHLDPSLKKTPWTPEEDALLTELHTKMNNSWADIARQMPGRCDNDVKNRWNLIQRR</sequence>
<evidence type="ECO:0000259" key="4">
    <source>
        <dbReference type="PROSITE" id="PS51294"/>
    </source>
</evidence>
<feature type="domain" description="HTH myb-type" evidence="4">
    <location>
        <begin position="57"/>
        <end position="101"/>
    </location>
</feature>
<dbReference type="PROSITE" id="PS51294">
    <property type="entry name" value="HTH_MYB"/>
    <property type="match status" value="3"/>
</dbReference>
<comment type="caution">
    <text evidence="5">The sequence shown here is derived from an EMBL/GenBank/DDBJ whole genome shotgun (WGS) entry which is preliminary data.</text>
</comment>
<protein>
    <submittedName>
        <fullName evidence="5">Homeodomain-like protein</fullName>
    </submittedName>
</protein>
<proteinExistence type="predicted"/>
<keyword evidence="2 5" id="KW-0238">DNA-binding</keyword>
<dbReference type="PROSITE" id="PS50090">
    <property type="entry name" value="MYB_LIKE"/>
    <property type="match status" value="3"/>
</dbReference>
<feature type="domain" description="HTH myb-type" evidence="4">
    <location>
        <begin position="1"/>
        <end position="49"/>
    </location>
</feature>
<dbReference type="OrthoDB" id="2143914at2759"/>
<feature type="domain" description="HTH myb-type" evidence="4">
    <location>
        <begin position="102"/>
        <end position="154"/>
    </location>
</feature>
<dbReference type="Pfam" id="PF13921">
    <property type="entry name" value="Myb_DNA-bind_6"/>
    <property type="match status" value="1"/>
</dbReference>
<dbReference type="InterPro" id="IPR050560">
    <property type="entry name" value="MYB_TF"/>
</dbReference>
<dbReference type="EMBL" id="JAFCMP010000546">
    <property type="protein sequence ID" value="KAG5175728.1"/>
    <property type="molecule type" value="Genomic_DNA"/>
</dbReference>
<dbReference type="InterPro" id="IPR017930">
    <property type="entry name" value="Myb_dom"/>
</dbReference>
<dbReference type="AlphaFoldDB" id="A0A835YSH7"/>
<evidence type="ECO:0000256" key="1">
    <source>
        <dbReference type="ARBA" id="ARBA00022737"/>
    </source>
</evidence>
<feature type="non-terminal residue" evidence="5">
    <location>
        <position position="1"/>
    </location>
</feature>
<gene>
    <name evidence="5" type="ORF">JKP88DRAFT_337411</name>
</gene>
<evidence type="ECO:0000313" key="6">
    <source>
        <dbReference type="Proteomes" id="UP000664859"/>
    </source>
</evidence>
<evidence type="ECO:0000256" key="2">
    <source>
        <dbReference type="ARBA" id="ARBA00023125"/>
    </source>
</evidence>
<feature type="domain" description="Myb-like" evidence="3">
    <location>
        <begin position="1"/>
        <end position="45"/>
    </location>
</feature>
<keyword evidence="1" id="KW-0677">Repeat</keyword>